<keyword evidence="1" id="KW-1277">Toxin-antitoxin system</keyword>
<protein>
    <recommendedName>
        <fullName evidence="4">Type II toxin-antitoxin system RelE/ParE family toxin</fullName>
    </recommendedName>
</protein>
<comment type="caution">
    <text evidence="2">The sequence shown here is derived from an EMBL/GenBank/DDBJ whole genome shotgun (WGS) entry which is preliminary data.</text>
</comment>
<dbReference type="InterPro" id="IPR007712">
    <property type="entry name" value="RelE/ParE_toxin"/>
</dbReference>
<name>A0A3M4L044_PSEA0</name>
<organism evidence="2 3">
    <name type="scientific">Pseudomonas amygdali pv. mori</name>
    <dbReference type="NCBI Taxonomy" id="34065"/>
    <lineage>
        <taxon>Bacteria</taxon>
        <taxon>Pseudomonadati</taxon>
        <taxon>Pseudomonadota</taxon>
        <taxon>Gammaproteobacteria</taxon>
        <taxon>Pseudomonadales</taxon>
        <taxon>Pseudomonadaceae</taxon>
        <taxon>Pseudomonas</taxon>
        <taxon>Pseudomonas amygdali</taxon>
    </lineage>
</organism>
<evidence type="ECO:0000313" key="3">
    <source>
        <dbReference type="Proteomes" id="UP000279553"/>
    </source>
</evidence>
<dbReference type="Pfam" id="PF05016">
    <property type="entry name" value="ParE_toxin"/>
    <property type="match status" value="1"/>
</dbReference>
<proteinExistence type="predicted"/>
<dbReference type="Gene3D" id="3.30.2310.20">
    <property type="entry name" value="RelE-like"/>
    <property type="match status" value="1"/>
</dbReference>
<dbReference type="RefSeq" id="WP_235663040.1">
    <property type="nucleotide sequence ID" value="NZ_RBRD01000205.1"/>
</dbReference>
<evidence type="ECO:0000313" key="2">
    <source>
        <dbReference type="EMBL" id="RMQ34842.1"/>
    </source>
</evidence>
<sequence length="64" mass="7271">MTGYVLTAAAESDLRGIVRYTRKQWGDAQVRRYIATLEQGIANLADGRGVFKEGWIERTDKIVR</sequence>
<accession>A0A3M4L044</accession>
<dbReference type="EMBL" id="RBRD01000205">
    <property type="protein sequence ID" value="RMQ34842.1"/>
    <property type="molecule type" value="Genomic_DNA"/>
</dbReference>
<evidence type="ECO:0008006" key="4">
    <source>
        <dbReference type="Google" id="ProtNLM"/>
    </source>
</evidence>
<dbReference type="InterPro" id="IPR035093">
    <property type="entry name" value="RelE/ParE_toxin_dom_sf"/>
</dbReference>
<dbReference type="Proteomes" id="UP000279553">
    <property type="component" value="Unassembled WGS sequence"/>
</dbReference>
<reference evidence="2 3" key="1">
    <citation type="submission" date="2018-08" db="EMBL/GenBank/DDBJ databases">
        <title>Recombination of ecologically and evolutionarily significant loci maintains genetic cohesion in the Pseudomonas syringae species complex.</title>
        <authorList>
            <person name="Dillon M."/>
            <person name="Thakur S."/>
            <person name="Almeida R.N.D."/>
            <person name="Weir B.S."/>
            <person name="Guttman D.S."/>
        </authorList>
    </citation>
    <scope>NUCLEOTIDE SEQUENCE [LARGE SCALE GENOMIC DNA]</scope>
    <source>
        <strain evidence="2 3">ICMP 535</strain>
    </source>
</reference>
<dbReference type="AlphaFoldDB" id="A0A3M4L044"/>
<evidence type="ECO:0000256" key="1">
    <source>
        <dbReference type="ARBA" id="ARBA00022649"/>
    </source>
</evidence>
<gene>
    <name evidence="2" type="ORF">ALQ05_200080</name>
</gene>